<dbReference type="Proteomes" id="UP000525078">
    <property type="component" value="Unassembled WGS sequence"/>
</dbReference>
<sequence>MMLSSSALLTSREELHWLTMEKGCSLPKKKEKGRERVCEEEVIIVEYCTRTLLIYYWHLCLSMIYEAKDDFLNDLTLVDVLIVTACNAIAIWSLAPCRSYGNTFHFNLQNTLQKLPNNTFEKSCAIARAILVWQSLKLKLCPSSRTNALGYGLDYHLKLAFKRFDNFFALKNGSRALIDFIVEDLRSMFGISSQAELYFLLPFTVTKLYKKTY</sequence>
<evidence type="ECO:0000256" key="2">
    <source>
        <dbReference type="ARBA" id="ARBA00010793"/>
    </source>
</evidence>
<evidence type="ECO:0000256" key="5">
    <source>
        <dbReference type="ARBA" id="ARBA00022692"/>
    </source>
</evidence>
<evidence type="ECO:0000256" key="7">
    <source>
        <dbReference type="ARBA" id="ARBA00022989"/>
    </source>
</evidence>
<keyword evidence="4" id="KW-0934">Plastid</keyword>
<protein>
    <submittedName>
        <fullName evidence="9">Uncharacterized protein</fullName>
    </submittedName>
</protein>
<dbReference type="PANTHER" id="PTHR31038">
    <property type="entry name" value="EXPRESSED PROTEIN-RELATED"/>
    <property type="match status" value="1"/>
</dbReference>
<evidence type="ECO:0000256" key="1">
    <source>
        <dbReference type="ARBA" id="ARBA00004508"/>
    </source>
</evidence>
<evidence type="ECO:0000256" key="6">
    <source>
        <dbReference type="ARBA" id="ARBA00022946"/>
    </source>
</evidence>
<keyword evidence="3" id="KW-0150">Chloroplast</keyword>
<dbReference type="InterPro" id="IPR021825">
    <property type="entry name" value="RETICULATA-related"/>
</dbReference>
<keyword evidence="5" id="KW-0812">Transmembrane</keyword>
<proteinExistence type="inferred from homology"/>
<dbReference type="GO" id="GO:0009706">
    <property type="term" value="C:chloroplast inner membrane"/>
    <property type="evidence" value="ECO:0007669"/>
    <property type="project" value="TreeGrafter"/>
</dbReference>
<accession>A0A7J6FMA5</accession>
<comment type="similarity">
    <text evidence="2">Belongs to the RETICULATA family.</text>
</comment>
<reference evidence="9 10" key="1">
    <citation type="journal article" date="2020" name="bioRxiv">
        <title>Sequence and annotation of 42 cannabis genomes reveals extensive copy number variation in cannabinoid synthesis and pathogen resistance genes.</title>
        <authorList>
            <person name="Mckernan K.J."/>
            <person name="Helbert Y."/>
            <person name="Kane L.T."/>
            <person name="Ebling H."/>
            <person name="Zhang L."/>
            <person name="Liu B."/>
            <person name="Eaton Z."/>
            <person name="Mclaughlin S."/>
            <person name="Kingan S."/>
            <person name="Baybayan P."/>
            <person name="Concepcion G."/>
            <person name="Jordan M."/>
            <person name="Riva A."/>
            <person name="Barbazuk W."/>
            <person name="Harkins T."/>
        </authorList>
    </citation>
    <scope>NUCLEOTIDE SEQUENCE [LARGE SCALE GENOMIC DNA]</scope>
    <source>
        <strain evidence="10">cv. Jamaican Lion 4</strain>
        <tissue evidence="9">Leaf</tissue>
    </source>
</reference>
<organism evidence="9 10">
    <name type="scientific">Cannabis sativa</name>
    <name type="common">Hemp</name>
    <name type="synonym">Marijuana</name>
    <dbReference type="NCBI Taxonomy" id="3483"/>
    <lineage>
        <taxon>Eukaryota</taxon>
        <taxon>Viridiplantae</taxon>
        <taxon>Streptophyta</taxon>
        <taxon>Embryophyta</taxon>
        <taxon>Tracheophyta</taxon>
        <taxon>Spermatophyta</taxon>
        <taxon>Magnoliopsida</taxon>
        <taxon>eudicotyledons</taxon>
        <taxon>Gunneridae</taxon>
        <taxon>Pentapetalae</taxon>
        <taxon>rosids</taxon>
        <taxon>fabids</taxon>
        <taxon>Rosales</taxon>
        <taxon>Cannabaceae</taxon>
        <taxon>Cannabis</taxon>
    </lineage>
</organism>
<keyword evidence="7" id="KW-1133">Transmembrane helix</keyword>
<gene>
    <name evidence="9" type="ORF">F8388_023127</name>
</gene>
<dbReference type="GO" id="GO:0099402">
    <property type="term" value="P:plant organ development"/>
    <property type="evidence" value="ECO:0007669"/>
    <property type="project" value="TreeGrafter"/>
</dbReference>
<dbReference type="Pfam" id="PF11891">
    <property type="entry name" value="RETICULATA-like"/>
    <property type="match status" value="1"/>
</dbReference>
<comment type="subcellular location">
    <subcellularLocation>
        <location evidence="1">Plastid</location>
        <location evidence="1">Chloroplast membrane</location>
        <topology evidence="1">Multi-pass membrane protein</topology>
    </subcellularLocation>
</comment>
<keyword evidence="6" id="KW-0809">Transit peptide</keyword>
<dbReference type="PANTHER" id="PTHR31038:SF2">
    <property type="entry name" value="PROTEIN RETICULATA-RELATED 1, CHLOROPLASTIC"/>
    <property type="match status" value="1"/>
</dbReference>
<dbReference type="AlphaFoldDB" id="A0A7J6FMA5"/>
<dbReference type="EMBL" id="JAATIP010000108">
    <property type="protein sequence ID" value="KAF4371814.1"/>
    <property type="molecule type" value="Genomic_DNA"/>
</dbReference>
<evidence type="ECO:0000256" key="4">
    <source>
        <dbReference type="ARBA" id="ARBA00022640"/>
    </source>
</evidence>
<name>A0A7J6FMA5_CANSA</name>
<evidence type="ECO:0000313" key="9">
    <source>
        <dbReference type="EMBL" id="KAF4371814.1"/>
    </source>
</evidence>
<keyword evidence="8" id="KW-0472">Membrane</keyword>
<evidence type="ECO:0000256" key="3">
    <source>
        <dbReference type="ARBA" id="ARBA00022528"/>
    </source>
</evidence>
<evidence type="ECO:0000313" key="10">
    <source>
        <dbReference type="Proteomes" id="UP000525078"/>
    </source>
</evidence>
<evidence type="ECO:0000256" key="8">
    <source>
        <dbReference type="ARBA" id="ARBA00023136"/>
    </source>
</evidence>
<comment type="caution">
    <text evidence="9">The sequence shown here is derived from an EMBL/GenBank/DDBJ whole genome shotgun (WGS) entry which is preliminary data.</text>
</comment>